<evidence type="ECO:0008006" key="2">
    <source>
        <dbReference type="Google" id="ProtNLM"/>
    </source>
</evidence>
<dbReference type="InterPro" id="IPR023393">
    <property type="entry name" value="START-like_dom_sf"/>
</dbReference>
<organism evidence="1">
    <name type="scientific">marine sediment metagenome</name>
    <dbReference type="NCBI Taxonomy" id="412755"/>
    <lineage>
        <taxon>unclassified sequences</taxon>
        <taxon>metagenomes</taxon>
        <taxon>ecological metagenomes</taxon>
    </lineage>
</organism>
<dbReference type="SUPFAM" id="SSF55961">
    <property type="entry name" value="Bet v1-like"/>
    <property type="match status" value="1"/>
</dbReference>
<dbReference type="AlphaFoldDB" id="X1BUP6"/>
<name>X1BUP6_9ZZZZ</name>
<reference evidence="1" key="1">
    <citation type="journal article" date="2014" name="Front. Microbiol.">
        <title>High frequency of phylogenetically diverse reductive dehalogenase-homologous genes in deep subseafloor sedimentary metagenomes.</title>
        <authorList>
            <person name="Kawai M."/>
            <person name="Futagami T."/>
            <person name="Toyoda A."/>
            <person name="Takaki Y."/>
            <person name="Nishi S."/>
            <person name="Hori S."/>
            <person name="Arai W."/>
            <person name="Tsubouchi T."/>
            <person name="Morono Y."/>
            <person name="Uchiyama I."/>
            <person name="Ito T."/>
            <person name="Fujiyama A."/>
            <person name="Inagaki F."/>
            <person name="Takami H."/>
        </authorList>
    </citation>
    <scope>NUCLEOTIDE SEQUENCE</scope>
    <source>
        <strain evidence="1">Expedition CK06-06</strain>
    </source>
</reference>
<protein>
    <recommendedName>
        <fullName evidence="2">SRPBCC family protein</fullName>
    </recommendedName>
</protein>
<comment type="caution">
    <text evidence="1">The sequence shown here is derived from an EMBL/GenBank/DDBJ whole genome shotgun (WGS) entry which is preliminary data.</text>
</comment>
<evidence type="ECO:0000313" key="1">
    <source>
        <dbReference type="EMBL" id="GAG87908.1"/>
    </source>
</evidence>
<dbReference type="Gene3D" id="3.30.530.20">
    <property type="match status" value="1"/>
</dbReference>
<gene>
    <name evidence="1" type="ORF">S01H4_34505</name>
</gene>
<proteinExistence type="predicted"/>
<dbReference type="EMBL" id="BART01018262">
    <property type="protein sequence ID" value="GAG87908.1"/>
    <property type="molecule type" value="Genomic_DNA"/>
</dbReference>
<sequence length="143" mass="16268">MVRIEEKSEINASAKTVFNILFEYVNYPRWSIGTEETKQIGEGKFWSKSKLGEVTTTRTEAIPNERLTFKSDGSPFSEVGEVITTKGDGVEVMVWGILRDDSMLEKVRKPTEEFVKSIKTYAEYVESGGNPDEYNKNELLTIQ</sequence>
<accession>X1BUP6</accession>